<dbReference type="Gene3D" id="3.40.50.1110">
    <property type="entry name" value="SGNH hydrolase"/>
    <property type="match status" value="1"/>
</dbReference>
<dbReference type="PANTHER" id="PTHR22901:SF0">
    <property type="entry name" value="SIALATE O-ACETYLESTERASE"/>
    <property type="match status" value="1"/>
</dbReference>
<dbReference type="EMBL" id="CP036272">
    <property type="protein sequence ID" value="QDT62073.1"/>
    <property type="molecule type" value="Genomic_DNA"/>
</dbReference>
<dbReference type="InterPro" id="IPR039329">
    <property type="entry name" value="SIAE"/>
</dbReference>
<dbReference type="AlphaFoldDB" id="A0A517T142"/>
<evidence type="ECO:0000313" key="3">
    <source>
        <dbReference type="Proteomes" id="UP000315003"/>
    </source>
</evidence>
<dbReference type="GO" id="GO:0001681">
    <property type="term" value="F:sialate O-acetylesterase activity"/>
    <property type="evidence" value="ECO:0007669"/>
    <property type="project" value="InterPro"/>
</dbReference>
<protein>
    <recommendedName>
        <fullName evidence="4">Sialate O-acetylesterase domain-containing protein</fullName>
    </recommendedName>
</protein>
<keyword evidence="3" id="KW-1185">Reference proteome</keyword>
<dbReference type="Proteomes" id="UP000315003">
    <property type="component" value="Chromosome"/>
</dbReference>
<name>A0A517T142_9BACT</name>
<proteinExistence type="predicted"/>
<dbReference type="InterPro" id="IPR036514">
    <property type="entry name" value="SGNH_hydro_sf"/>
</dbReference>
<dbReference type="GO" id="GO:0005975">
    <property type="term" value="P:carbohydrate metabolic process"/>
    <property type="evidence" value="ECO:0007669"/>
    <property type="project" value="TreeGrafter"/>
</dbReference>
<reference evidence="2 3" key="1">
    <citation type="submission" date="2019-02" db="EMBL/GenBank/DDBJ databases">
        <title>Deep-cultivation of Planctomycetes and their phenomic and genomic characterization uncovers novel biology.</title>
        <authorList>
            <person name="Wiegand S."/>
            <person name="Jogler M."/>
            <person name="Boedeker C."/>
            <person name="Pinto D."/>
            <person name="Vollmers J."/>
            <person name="Rivas-Marin E."/>
            <person name="Kohn T."/>
            <person name="Peeters S.H."/>
            <person name="Heuer A."/>
            <person name="Rast P."/>
            <person name="Oberbeckmann S."/>
            <person name="Bunk B."/>
            <person name="Jeske O."/>
            <person name="Meyerdierks A."/>
            <person name="Storesund J.E."/>
            <person name="Kallscheuer N."/>
            <person name="Luecker S."/>
            <person name="Lage O.M."/>
            <person name="Pohl T."/>
            <person name="Merkel B.J."/>
            <person name="Hornburger P."/>
            <person name="Mueller R.-W."/>
            <person name="Bruemmer F."/>
            <person name="Labrenz M."/>
            <person name="Spormann A.M."/>
            <person name="Op den Camp H."/>
            <person name="Overmann J."/>
            <person name="Amann R."/>
            <person name="Jetten M.S.M."/>
            <person name="Mascher T."/>
            <person name="Medema M.H."/>
            <person name="Devos D.P."/>
            <person name="Kaster A.-K."/>
            <person name="Ovreas L."/>
            <person name="Rohde M."/>
            <person name="Galperin M.Y."/>
            <person name="Jogler C."/>
        </authorList>
    </citation>
    <scope>NUCLEOTIDE SEQUENCE [LARGE SCALE GENOMIC DNA]</scope>
    <source>
        <strain evidence="2 3">SV_7m_r</strain>
    </source>
</reference>
<sequence length="607" mass="67337">MLPAPTFVISLRFSKRIIAPICLVLASLWVFHASEVSAELSVPDFISDHMVLQRNSEAKVWGTAAPSSKVTAFFKGQSFTTTSNREGQWAIGVATGEADSKGSVLRIESGDLGIEIMDVLVGEVWFASGQSNMVFTMNRVREYSDVIAEADHPGIRMFNADTVTAVEPQNNIDGDWSICSPETAPRYSAVAFFFAQHLHQELGVPVGVIKSAWGGKPVETFTSREALTTLPATRKLVDAAVQADADFDETLAMSGFEKRLASWGNAMSKWRLKPADSRGRAPRRPAVPKRPLNTEGQPGVLFNSMIHPFIGYTIRGAIWYQGEGNAKPGAVPYDQTLPLMINDWRQRWGSEFSFYFVQLANFRQPSTEPGNSDPWPLLQDRMRRVLMTTPKTGMAIINDVGQADDIHPKNKHDVGKRLALWALAKDYDKSLVYSGPLLKNIEFSGNSAIIHFDHVGDGLKTRAPEQPLSRFEIAGNDKVWHWGNAKITGTNTVLVSCEHVPRPVAVRYAWAANPKGANLVNSAELPASVFRTDHWNDVMVAANQDNDVRTKALADRNRRRELAKQVQTIKAEVLASPQGSDERQDLLKKQRQLLQQFKALLPKQPNQ</sequence>
<evidence type="ECO:0008006" key="4">
    <source>
        <dbReference type="Google" id="ProtNLM"/>
    </source>
</evidence>
<evidence type="ECO:0000313" key="2">
    <source>
        <dbReference type="EMBL" id="QDT62073.1"/>
    </source>
</evidence>
<dbReference type="PANTHER" id="PTHR22901">
    <property type="entry name" value="SIALATE O-ACETYLESTERASE"/>
    <property type="match status" value="1"/>
</dbReference>
<gene>
    <name evidence="2" type="ORF">SV7mr_46200</name>
</gene>
<dbReference type="SUPFAM" id="SSF52266">
    <property type="entry name" value="SGNH hydrolase"/>
    <property type="match status" value="1"/>
</dbReference>
<organism evidence="2 3">
    <name type="scientific">Stieleria bergensis</name>
    <dbReference type="NCBI Taxonomy" id="2528025"/>
    <lineage>
        <taxon>Bacteria</taxon>
        <taxon>Pseudomonadati</taxon>
        <taxon>Planctomycetota</taxon>
        <taxon>Planctomycetia</taxon>
        <taxon>Pirellulales</taxon>
        <taxon>Pirellulaceae</taxon>
        <taxon>Stieleria</taxon>
    </lineage>
</organism>
<evidence type="ECO:0000256" key="1">
    <source>
        <dbReference type="SAM" id="MobiDB-lite"/>
    </source>
</evidence>
<accession>A0A517T142</accession>
<feature type="region of interest" description="Disordered" evidence="1">
    <location>
        <begin position="274"/>
        <end position="294"/>
    </location>
</feature>